<dbReference type="InterPro" id="IPR003607">
    <property type="entry name" value="HD/PDEase_dom"/>
</dbReference>
<name>A0A9X3WVB8_9BACI</name>
<feature type="domain" description="HD/PDEase" evidence="1">
    <location>
        <begin position="22"/>
        <end position="134"/>
    </location>
</feature>
<dbReference type="EMBL" id="JAMQKB010000008">
    <property type="protein sequence ID" value="MDC3424741.1"/>
    <property type="molecule type" value="Genomic_DNA"/>
</dbReference>
<dbReference type="AlphaFoldDB" id="A0A9X3WVB8"/>
<dbReference type="SUPFAM" id="SSF109604">
    <property type="entry name" value="HD-domain/PDEase-like"/>
    <property type="match status" value="1"/>
</dbReference>
<keyword evidence="3" id="KW-1185">Reference proteome</keyword>
<dbReference type="PANTHER" id="PTHR33594:SF1">
    <property type="entry name" value="HD_PDEASE DOMAIN-CONTAINING PROTEIN"/>
    <property type="match status" value="1"/>
</dbReference>
<dbReference type="Gene3D" id="1.20.58.1910">
    <property type="match status" value="1"/>
</dbReference>
<dbReference type="Pfam" id="PF01966">
    <property type="entry name" value="HD"/>
    <property type="match status" value="1"/>
</dbReference>
<dbReference type="Gene3D" id="1.10.472.50">
    <property type="entry name" value="HD-domain/PDEase-like"/>
    <property type="match status" value="1"/>
</dbReference>
<comment type="caution">
    <text evidence="2">The sequence shown here is derived from an EMBL/GenBank/DDBJ whole genome shotgun (WGS) entry which is preliminary data.</text>
</comment>
<dbReference type="CDD" id="cd00077">
    <property type="entry name" value="HDc"/>
    <property type="match status" value="1"/>
</dbReference>
<dbReference type="RefSeq" id="WP_272436543.1">
    <property type="nucleotide sequence ID" value="NZ_JAMQKB010000008.1"/>
</dbReference>
<dbReference type="PANTHER" id="PTHR33594">
    <property type="entry name" value="SUPERFAMILY HYDROLASE, PUTATIVE (AFU_ORTHOLOGUE AFUA_1G03035)-RELATED"/>
    <property type="match status" value="1"/>
</dbReference>
<organism evidence="2 3">
    <name type="scientific">Terrihalobacillus insolitus</name>
    <dbReference type="NCBI Taxonomy" id="2950438"/>
    <lineage>
        <taxon>Bacteria</taxon>
        <taxon>Bacillati</taxon>
        <taxon>Bacillota</taxon>
        <taxon>Bacilli</taxon>
        <taxon>Bacillales</taxon>
        <taxon>Bacillaceae</taxon>
        <taxon>Terrihalobacillus</taxon>
    </lineage>
</organism>
<accession>A0A9X3WVB8</accession>
<gene>
    <name evidence="2" type="ORF">NC797_09485</name>
</gene>
<dbReference type="InterPro" id="IPR006674">
    <property type="entry name" value="HD_domain"/>
</dbReference>
<dbReference type="Proteomes" id="UP001145050">
    <property type="component" value="Unassembled WGS sequence"/>
</dbReference>
<evidence type="ECO:0000313" key="2">
    <source>
        <dbReference type="EMBL" id="MDC3424741.1"/>
    </source>
</evidence>
<protein>
    <submittedName>
        <fullName evidence="2">HD domain-containing protein</fullName>
    </submittedName>
</protein>
<sequence length="198" mass="22789">MNNHAIINQTEQYVYGVFQHDITGHDFYHMRRVARMAKLIAESEGGDPFVTEMAGWVHDIGDKKLFEDPKEAHKNLFRFLNEIGVGNDQIEQISLAIKDVSFSKGGIPTTLEGRMVQDADRLDAIGAIGIARTFAYGGANGQIIYDPENQQTSIQHFYDKLLQLKWMMHTKTAKNIAEKRHQYLEDYISRFFEEWGFE</sequence>
<reference evidence="2" key="1">
    <citation type="submission" date="2022-06" db="EMBL/GenBank/DDBJ databases">
        <title>Aquibacillus sp. a new bacterium isolated from soil saline samples.</title>
        <authorList>
            <person name="Galisteo C."/>
            <person name="De La Haba R."/>
            <person name="Sanchez-Porro C."/>
            <person name="Ventosa A."/>
        </authorList>
    </citation>
    <scope>NUCLEOTIDE SEQUENCE</scope>
    <source>
        <strain evidence="2">3ASR75-11</strain>
    </source>
</reference>
<dbReference type="SMART" id="SM00471">
    <property type="entry name" value="HDc"/>
    <property type="match status" value="1"/>
</dbReference>
<evidence type="ECO:0000313" key="3">
    <source>
        <dbReference type="Proteomes" id="UP001145050"/>
    </source>
</evidence>
<proteinExistence type="predicted"/>
<evidence type="ECO:0000259" key="1">
    <source>
        <dbReference type="SMART" id="SM00471"/>
    </source>
</evidence>